<dbReference type="Proteomes" id="UP000285146">
    <property type="component" value="Unassembled WGS sequence"/>
</dbReference>
<evidence type="ECO:0000256" key="1">
    <source>
        <dbReference type="SAM" id="SignalP"/>
    </source>
</evidence>
<feature type="signal peptide" evidence="1">
    <location>
        <begin position="1"/>
        <end position="25"/>
    </location>
</feature>
<proteinExistence type="predicted"/>
<gene>
    <name evidence="2" type="ORF">VPNG_08845</name>
</gene>
<sequence>MAKLTPSSRFTSLVSLATLFTTAFTQSGWPEPEPFVNNTIVKGVRDPSLIRRVSDGTYFLFGTNGNGTVHTAPSLRGPWTNHGEGALDVDQVVTAPQVYYSEEEKKYYMYYCGHTGPPESWWYNANIHIATSETMDPGTWETHGQLGIPYNNKNVTEESVGYNILDPSLLVVNKTVDSTADALTDGLVRREGTLPQGTQYYLSFGSYESGIFQAVLSDPMTLQHSDTNSSSTEYTINHLEWNSTANHATEGSFQYAWPTDGSAASRYYLFFSSGQCCDFAHKPAHDSGDAYKIMVCRSDSPEGPYVDRDGKDCRTENGGTILMGSHGSVFAPGGQGVLYDEDLQSTVIYYHYLPSDPKAQHLTPWMAVNDDGAYFGWNRMDWDVEGWPSIVTSDTATTFPLTDGVGRRARHVEW</sequence>
<keyword evidence="1" id="KW-0732">Signal</keyword>
<reference evidence="2 3" key="1">
    <citation type="submission" date="2015-09" db="EMBL/GenBank/DDBJ databases">
        <title>Host preference determinants of Valsa canker pathogens revealed by comparative genomics.</title>
        <authorList>
            <person name="Yin Z."/>
            <person name="Huang L."/>
        </authorList>
    </citation>
    <scope>NUCLEOTIDE SEQUENCE [LARGE SCALE GENOMIC DNA]</scope>
    <source>
        <strain evidence="2 3">SXYLt</strain>
    </source>
</reference>
<evidence type="ECO:0008006" key="4">
    <source>
        <dbReference type="Google" id="ProtNLM"/>
    </source>
</evidence>
<dbReference type="AlphaFoldDB" id="A0A423VRI7"/>
<keyword evidence="3" id="KW-1185">Reference proteome</keyword>
<dbReference type="InParanoid" id="A0A423VRI7"/>
<dbReference type="PANTHER" id="PTHR43301:SF3">
    <property type="entry name" value="ARABINAN ENDO-1,5-ALPHA-L-ARABINOSIDASE A-RELATED"/>
    <property type="match status" value="1"/>
</dbReference>
<dbReference type="EMBL" id="LKEB01000079">
    <property type="protein sequence ID" value="ROV93665.1"/>
    <property type="molecule type" value="Genomic_DNA"/>
</dbReference>
<dbReference type="OrthoDB" id="195678at2759"/>
<evidence type="ECO:0000313" key="2">
    <source>
        <dbReference type="EMBL" id="ROV93665.1"/>
    </source>
</evidence>
<dbReference type="Gene3D" id="2.115.10.20">
    <property type="entry name" value="Glycosyl hydrolase domain, family 43"/>
    <property type="match status" value="1"/>
</dbReference>
<dbReference type="SUPFAM" id="SSF75005">
    <property type="entry name" value="Arabinanase/levansucrase/invertase"/>
    <property type="match status" value="1"/>
</dbReference>
<protein>
    <recommendedName>
        <fullName evidence="4">Arabinan endo-1,5-alpha-L-arabinosidase</fullName>
    </recommendedName>
</protein>
<dbReference type="InterPro" id="IPR050727">
    <property type="entry name" value="GH43_arabinanases"/>
</dbReference>
<organism evidence="2 3">
    <name type="scientific">Cytospora leucostoma</name>
    <dbReference type="NCBI Taxonomy" id="1230097"/>
    <lineage>
        <taxon>Eukaryota</taxon>
        <taxon>Fungi</taxon>
        <taxon>Dikarya</taxon>
        <taxon>Ascomycota</taxon>
        <taxon>Pezizomycotina</taxon>
        <taxon>Sordariomycetes</taxon>
        <taxon>Sordariomycetidae</taxon>
        <taxon>Diaporthales</taxon>
        <taxon>Cytosporaceae</taxon>
        <taxon>Cytospora</taxon>
    </lineage>
</organism>
<dbReference type="InterPro" id="IPR023296">
    <property type="entry name" value="Glyco_hydro_beta-prop_sf"/>
</dbReference>
<comment type="caution">
    <text evidence="2">The sequence shown here is derived from an EMBL/GenBank/DDBJ whole genome shotgun (WGS) entry which is preliminary data.</text>
</comment>
<dbReference type="PANTHER" id="PTHR43301">
    <property type="entry name" value="ARABINAN ENDO-1,5-ALPHA-L-ARABINOSIDASE"/>
    <property type="match status" value="1"/>
</dbReference>
<accession>A0A423VRI7</accession>
<feature type="chain" id="PRO_5019479869" description="Arabinan endo-1,5-alpha-L-arabinosidase" evidence="1">
    <location>
        <begin position="26"/>
        <end position="414"/>
    </location>
</feature>
<name>A0A423VRI7_9PEZI</name>
<evidence type="ECO:0000313" key="3">
    <source>
        <dbReference type="Proteomes" id="UP000285146"/>
    </source>
</evidence>